<evidence type="ECO:0000313" key="5">
    <source>
        <dbReference type="Proteomes" id="UP001500736"/>
    </source>
</evidence>
<feature type="domain" description="Gingipain" evidence="3">
    <location>
        <begin position="543"/>
        <end position="914"/>
    </location>
</feature>
<dbReference type="EMBL" id="BAAAGF010000004">
    <property type="protein sequence ID" value="GAA0747107.1"/>
    <property type="molecule type" value="Genomic_DNA"/>
</dbReference>
<dbReference type="RefSeq" id="WP_343798596.1">
    <property type="nucleotide sequence ID" value="NZ_BAAAGF010000004.1"/>
</dbReference>
<dbReference type="Proteomes" id="UP001500736">
    <property type="component" value="Unassembled WGS sequence"/>
</dbReference>
<name>A0ABP3V315_9FLAO</name>
<dbReference type="Pfam" id="PF01364">
    <property type="entry name" value="Peptidase_C25"/>
    <property type="match status" value="1"/>
</dbReference>
<sequence>MKKHLLLLFVLLPFIGFSQQKTFQINWEGEKTLRADSSIVTVPYFNKDNFNFSNTDGLKFFAHWKTNNYINESSVQLANVSYSTISSTDLKGVPVNTISNSPELKLSNAIARDDVSAYLELKPIVKQNGVYKKITSFTVSYSTTNSSSALGRSSSSMLQTNAVTNSVLASGSWYRFYVDTTGVFRLTKSFLNQLGVNTNSVDPRNIKVYGNGGAMLPKENSVFYPIDLTENAIKFVGEEDGDFDNDDYILFYAEGPRGYNEESNTNINAYTDKSYYYINISSGMGKRIPEATQPNDDADFEVNTFQDYQFHEIDQYNLVKVGRRWFGDRFDIENEKEFAFTFPNLVTSEPARVRVYAAAVSEIGTSMEVKLNGNTISNFTFAAIDSPTLASGGFFNSDLMLNSPDVVFNLKYNNNNNPASLGYLDYISVEATRELSFEGGQFTFKNANVATSAGIAQYNLANAANVSEVWDITDKYNVVGYTNFDESSNFSFKTTAGTSKIYLAVSPSDYFQPLRESVTTIANQNIKGTIFKNSSGEFEDIDYLIISPNALASQAERLAQINRDQYGLTVKVVTLNEIYNEFSSGNVDVTAIRNLVRYVYHNASAPDKRLKYLCLFGDASYDHKERIAPKTDVVPSWHSYASFSLTDSFVSDDYYGLMDENEGNMAANNLLDIAVGRILAQDLQSATELVDKIDSYYKTASFGSWRNNYIFISDDVDEAWERTLQETTDDIADLITEEKPFINAIKIHSDSYQQESTSSGDSNPSVNRAIRDAIDVGALVVNYFGHGGEDGLSGERIFDKNDSQEVNNTCKYNCFVTVTCEYTRFDDPLRPTAGEYTYWNKEGGAIALITTTRQIFVSVGVSFNIKLTEKMFAFDSNEYTSIAEALRLTKTDPAISGISQKRLVFFIGDPAMKLALPKSDIRLTAVNDVSIDQETDVLKALGKVKLSGEVVDESGNLIPNYNGVLTATVFDKNIERQTLGNDGTTENGQLIIMDFETLGEIIFKGQATVENGQFDFEFVVPRDISIPVGNGKVSFYAQTENPAQDQTGASFDIQVGGINENAEEDNIGPVINLYMNDENFVSGGITNEAPTLLAKLQDDNGINTSSGVGHDIVAIIDGDEANPYILNDYYQANVDDYQNGEVTYPFRDLEPGLHTLTLKAWDVYNNSSTSEIQFVVHDKDEKLVITNVLNYPNPFVNYTEFWFNHNSSDNLDVSIQIFTVSGKLVRTLNGQTNSEGCCNNGTSSLSRSIVWDGRDDFGDKIGKGVYIYKLKVRSNQLNKQVEKIQKLVIL</sequence>
<protein>
    <submittedName>
        <fullName evidence="4">Type IX secretion system sortase PorU</fullName>
    </submittedName>
</protein>
<feature type="signal peptide" evidence="2">
    <location>
        <begin position="1"/>
        <end position="20"/>
    </location>
</feature>
<evidence type="ECO:0000256" key="2">
    <source>
        <dbReference type="SAM" id="SignalP"/>
    </source>
</evidence>
<dbReference type="Gene3D" id="2.60.40.4070">
    <property type="match status" value="1"/>
</dbReference>
<keyword evidence="1 2" id="KW-0732">Signal</keyword>
<dbReference type="SUPFAM" id="SSF52129">
    <property type="entry name" value="Caspase-like"/>
    <property type="match status" value="1"/>
</dbReference>
<dbReference type="NCBIfam" id="NF033707">
    <property type="entry name" value="T9SS_sortase"/>
    <property type="match status" value="1"/>
</dbReference>
<dbReference type="InterPro" id="IPR001769">
    <property type="entry name" value="Gingipain"/>
</dbReference>
<dbReference type="CDD" id="cd02258">
    <property type="entry name" value="Peptidase_C25_N"/>
    <property type="match status" value="1"/>
</dbReference>
<accession>A0ABP3V315</accession>
<evidence type="ECO:0000256" key="1">
    <source>
        <dbReference type="ARBA" id="ARBA00022729"/>
    </source>
</evidence>
<reference evidence="5" key="1">
    <citation type="journal article" date="2019" name="Int. J. Syst. Evol. Microbiol.">
        <title>The Global Catalogue of Microorganisms (GCM) 10K type strain sequencing project: providing services to taxonomists for standard genome sequencing and annotation.</title>
        <authorList>
            <consortium name="The Broad Institute Genomics Platform"/>
            <consortium name="The Broad Institute Genome Sequencing Center for Infectious Disease"/>
            <person name="Wu L."/>
            <person name="Ma J."/>
        </authorList>
    </citation>
    <scope>NUCLEOTIDE SEQUENCE [LARGE SCALE GENOMIC DNA]</scope>
    <source>
        <strain evidence="5">JCM 15976</strain>
    </source>
</reference>
<keyword evidence="5" id="KW-1185">Reference proteome</keyword>
<feature type="chain" id="PRO_5046493415" evidence="2">
    <location>
        <begin position="21"/>
        <end position="1290"/>
    </location>
</feature>
<dbReference type="Gene3D" id="3.40.50.1460">
    <property type="match status" value="1"/>
</dbReference>
<gene>
    <name evidence="4" type="primary">porU</name>
    <name evidence="4" type="ORF">GCM10009431_24090</name>
</gene>
<dbReference type="InterPro" id="IPR029030">
    <property type="entry name" value="Caspase-like_dom_sf"/>
</dbReference>
<evidence type="ECO:0000313" key="4">
    <source>
        <dbReference type="EMBL" id="GAA0747107.1"/>
    </source>
</evidence>
<evidence type="ECO:0000259" key="3">
    <source>
        <dbReference type="Pfam" id="PF01364"/>
    </source>
</evidence>
<proteinExistence type="predicted"/>
<dbReference type="InterPro" id="IPR029031">
    <property type="entry name" value="Gingipain_N_sf"/>
</dbReference>
<organism evidence="4 5">
    <name type="scientific">Gaetbulibacter jejuensis</name>
    <dbReference type="NCBI Taxonomy" id="584607"/>
    <lineage>
        <taxon>Bacteria</taxon>
        <taxon>Pseudomonadati</taxon>
        <taxon>Bacteroidota</taxon>
        <taxon>Flavobacteriia</taxon>
        <taxon>Flavobacteriales</taxon>
        <taxon>Flavobacteriaceae</taxon>
        <taxon>Gaetbulibacter</taxon>
    </lineage>
</organism>
<dbReference type="Gene3D" id="3.40.50.10390">
    <property type="entry name" value="Gingipain r, domain 1"/>
    <property type="match status" value="1"/>
</dbReference>
<comment type="caution">
    <text evidence="4">The sequence shown here is derived from an EMBL/GenBank/DDBJ whole genome shotgun (WGS) entry which is preliminary data.</text>
</comment>